<accession>A0ABQ9ILE4</accession>
<dbReference type="EMBL" id="JARBHB010000001">
    <property type="protein sequence ID" value="KAJ8897009.1"/>
    <property type="molecule type" value="Genomic_DNA"/>
</dbReference>
<sequence>MEMAYHLAKGVYNERSISFNEKLRHYCSVIHPEVLYALECLKMNKKGLIEKLEAKERKILRKILALYLCGEDNQHHPKKDYLLWTHDTNEPGKIDQPHHNLLSGEENQRGLVH</sequence>
<evidence type="ECO:0000313" key="2">
    <source>
        <dbReference type="EMBL" id="KAJ8897009.1"/>
    </source>
</evidence>
<feature type="region of interest" description="Disordered" evidence="1">
    <location>
        <begin position="93"/>
        <end position="113"/>
    </location>
</feature>
<evidence type="ECO:0000256" key="1">
    <source>
        <dbReference type="SAM" id="MobiDB-lite"/>
    </source>
</evidence>
<proteinExistence type="predicted"/>
<reference evidence="2 3" key="1">
    <citation type="submission" date="2023-02" db="EMBL/GenBank/DDBJ databases">
        <title>LHISI_Scaffold_Assembly.</title>
        <authorList>
            <person name="Stuart O.P."/>
            <person name="Cleave R."/>
            <person name="Magrath M.J.L."/>
            <person name="Mikheyev A.S."/>
        </authorList>
    </citation>
    <scope>NUCLEOTIDE SEQUENCE [LARGE SCALE GENOMIC DNA]</scope>
    <source>
        <strain evidence="2">Daus_M_001</strain>
        <tissue evidence="2">Leg muscle</tissue>
    </source>
</reference>
<dbReference type="Proteomes" id="UP001159363">
    <property type="component" value="Chromosome 1"/>
</dbReference>
<name>A0ABQ9ILE4_9NEOP</name>
<organism evidence="2 3">
    <name type="scientific">Dryococelus australis</name>
    <dbReference type="NCBI Taxonomy" id="614101"/>
    <lineage>
        <taxon>Eukaryota</taxon>
        <taxon>Metazoa</taxon>
        <taxon>Ecdysozoa</taxon>
        <taxon>Arthropoda</taxon>
        <taxon>Hexapoda</taxon>
        <taxon>Insecta</taxon>
        <taxon>Pterygota</taxon>
        <taxon>Neoptera</taxon>
        <taxon>Polyneoptera</taxon>
        <taxon>Phasmatodea</taxon>
        <taxon>Verophasmatodea</taxon>
        <taxon>Anareolatae</taxon>
        <taxon>Phasmatidae</taxon>
        <taxon>Eurycanthinae</taxon>
        <taxon>Dryococelus</taxon>
    </lineage>
</organism>
<evidence type="ECO:0000313" key="3">
    <source>
        <dbReference type="Proteomes" id="UP001159363"/>
    </source>
</evidence>
<comment type="caution">
    <text evidence="2">The sequence shown here is derived from an EMBL/GenBank/DDBJ whole genome shotgun (WGS) entry which is preliminary data.</text>
</comment>
<protein>
    <submittedName>
        <fullName evidence="2">Uncharacterized protein</fullName>
    </submittedName>
</protein>
<gene>
    <name evidence="2" type="ORF">PR048_002355</name>
</gene>
<keyword evidence="3" id="KW-1185">Reference proteome</keyword>